<evidence type="ECO:0000313" key="3">
    <source>
        <dbReference type="EMBL" id="SEG25017.1"/>
    </source>
</evidence>
<evidence type="ECO:0000256" key="1">
    <source>
        <dbReference type="SAM" id="Phobius"/>
    </source>
</evidence>
<feature type="domain" description="EamA" evidence="2">
    <location>
        <begin position="158"/>
        <end position="288"/>
    </location>
</feature>
<organism evidence="3 4">
    <name type="scientific">Thalassococcus halodurans</name>
    <dbReference type="NCBI Taxonomy" id="373675"/>
    <lineage>
        <taxon>Bacteria</taxon>
        <taxon>Pseudomonadati</taxon>
        <taxon>Pseudomonadota</taxon>
        <taxon>Alphaproteobacteria</taxon>
        <taxon>Rhodobacterales</taxon>
        <taxon>Roseobacteraceae</taxon>
        <taxon>Thalassococcus</taxon>
    </lineage>
</organism>
<dbReference type="EMBL" id="FNUZ01000003">
    <property type="protein sequence ID" value="SEG25017.1"/>
    <property type="molecule type" value="Genomic_DNA"/>
</dbReference>
<dbReference type="AlphaFoldDB" id="A0A1H5YNF9"/>
<keyword evidence="1" id="KW-0812">Transmembrane</keyword>
<gene>
    <name evidence="3" type="ORF">SAMN04488045_2163</name>
</gene>
<proteinExistence type="predicted"/>
<dbReference type="Pfam" id="PF00892">
    <property type="entry name" value="EamA"/>
    <property type="match status" value="2"/>
</dbReference>
<sequence>MKPDASIDARANLRGSLWMTAAMAAFAVEDSLIKGAAKTVPIGEVLILFGLGGVLVFACIALLNGERLYTSDVISRPMRIRVLFEITGRLFYGLAIALTPLSAATVILQATPIVVVASAAVVFGEKVGWRRWTAILIGLVGVVVIVQPGGDSFSALSILAVLGMIGFAGRDLASRAAPKTISTTLLGLYGFLAIVVAGAIYAVWRGEAFVMPDLRAMGFVVAASLTGAGAYACLMKAMRTGEVSAVTPFRYTRLIFGIALGVFVFGEALSLPMVIGSGLIVISGLFILLRGKAR</sequence>
<keyword evidence="1" id="KW-0472">Membrane</keyword>
<feature type="transmembrane region" description="Helical" evidence="1">
    <location>
        <begin position="15"/>
        <end position="33"/>
    </location>
</feature>
<feature type="transmembrane region" description="Helical" evidence="1">
    <location>
        <begin position="271"/>
        <end position="289"/>
    </location>
</feature>
<feature type="transmembrane region" description="Helical" evidence="1">
    <location>
        <begin position="185"/>
        <end position="204"/>
    </location>
</feature>
<feature type="transmembrane region" description="Helical" evidence="1">
    <location>
        <begin position="90"/>
        <end position="117"/>
    </location>
</feature>
<dbReference type="PANTHER" id="PTHR22911:SF135">
    <property type="entry name" value="BLR4310 PROTEIN"/>
    <property type="match status" value="1"/>
</dbReference>
<dbReference type="InterPro" id="IPR000620">
    <property type="entry name" value="EamA_dom"/>
</dbReference>
<evidence type="ECO:0000259" key="2">
    <source>
        <dbReference type="Pfam" id="PF00892"/>
    </source>
</evidence>
<protein>
    <submittedName>
        <fullName evidence="3">Uncharacterized membrane protein</fullName>
    </submittedName>
</protein>
<feature type="transmembrane region" description="Helical" evidence="1">
    <location>
        <begin position="129"/>
        <end position="147"/>
    </location>
</feature>
<dbReference type="GO" id="GO:0016020">
    <property type="term" value="C:membrane"/>
    <property type="evidence" value="ECO:0007669"/>
    <property type="project" value="InterPro"/>
</dbReference>
<feature type="transmembrane region" description="Helical" evidence="1">
    <location>
        <begin position="216"/>
        <end position="234"/>
    </location>
</feature>
<keyword evidence="1" id="KW-1133">Transmembrane helix</keyword>
<dbReference type="InterPro" id="IPR037185">
    <property type="entry name" value="EmrE-like"/>
</dbReference>
<accession>A0A1H5YNF9</accession>
<feature type="transmembrane region" description="Helical" evidence="1">
    <location>
        <begin position="153"/>
        <end position="173"/>
    </location>
</feature>
<dbReference type="SUPFAM" id="SSF103481">
    <property type="entry name" value="Multidrug resistance efflux transporter EmrE"/>
    <property type="match status" value="2"/>
</dbReference>
<name>A0A1H5YNF9_9RHOB</name>
<dbReference type="Gene3D" id="1.10.3730.20">
    <property type="match status" value="1"/>
</dbReference>
<feature type="transmembrane region" description="Helical" evidence="1">
    <location>
        <begin position="45"/>
        <end position="63"/>
    </location>
</feature>
<evidence type="ECO:0000313" key="4">
    <source>
        <dbReference type="Proteomes" id="UP000236752"/>
    </source>
</evidence>
<dbReference type="PANTHER" id="PTHR22911">
    <property type="entry name" value="ACYL-MALONYL CONDENSING ENZYME-RELATED"/>
    <property type="match status" value="1"/>
</dbReference>
<dbReference type="Proteomes" id="UP000236752">
    <property type="component" value="Unassembled WGS sequence"/>
</dbReference>
<feature type="domain" description="EamA" evidence="2">
    <location>
        <begin position="14"/>
        <end position="146"/>
    </location>
</feature>
<reference evidence="3 4" key="1">
    <citation type="submission" date="2016-10" db="EMBL/GenBank/DDBJ databases">
        <authorList>
            <person name="de Groot N.N."/>
        </authorList>
    </citation>
    <scope>NUCLEOTIDE SEQUENCE [LARGE SCALE GENOMIC DNA]</scope>
    <source>
        <strain evidence="3 4">DSM 26915</strain>
    </source>
</reference>
<keyword evidence="4" id="KW-1185">Reference proteome</keyword>